<comment type="caution">
    <text evidence="9">The sequence shown here is derived from an EMBL/GenBank/DDBJ whole genome shotgun (WGS) entry which is preliminary data.</text>
</comment>
<dbReference type="RefSeq" id="WP_277103702.1">
    <property type="nucleotide sequence ID" value="NZ_BAAAJS010000051.1"/>
</dbReference>
<feature type="transmembrane region" description="Helical" evidence="7">
    <location>
        <begin position="176"/>
        <end position="197"/>
    </location>
</feature>
<evidence type="ECO:0000259" key="8">
    <source>
        <dbReference type="Pfam" id="PF09335"/>
    </source>
</evidence>
<evidence type="ECO:0000313" key="10">
    <source>
        <dbReference type="Proteomes" id="UP001183619"/>
    </source>
</evidence>
<name>A0ABU2BAN2_9CORY</name>
<evidence type="ECO:0000256" key="7">
    <source>
        <dbReference type="RuleBase" id="RU366058"/>
    </source>
</evidence>
<dbReference type="Proteomes" id="UP001183619">
    <property type="component" value="Unassembled WGS sequence"/>
</dbReference>
<feature type="transmembrane region" description="Helical" evidence="7">
    <location>
        <begin position="94"/>
        <end position="117"/>
    </location>
</feature>
<evidence type="ECO:0000256" key="6">
    <source>
        <dbReference type="ARBA" id="ARBA00023136"/>
    </source>
</evidence>
<evidence type="ECO:0000313" key="9">
    <source>
        <dbReference type="EMBL" id="MDR7355689.1"/>
    </source>
</evidence>
<comment type="similarity">
    <text evidence="2 7">Belongs to the TVP38/TMEM64 family.</text>
</comment>
<keyword evidence="10" id="KW-1185">Reference proteome</keyword>
<feature type="domain" description="VTT" evidence="8">
    <location>
        <begin position="82"/>
        <end position="199"/>
    </location>
</feature>
<comment type="subcellular location">
    <subcellularLocation>
        <location evidence="1 7">Cell membrane</location>
        <topology evidence="1 7">Multi-pass membrane protein</topology>
    </subcellularLocation>
</comment>
<feature type="transmembrane region" description="Helical" evidence="7">
    <location>
        <begin position="30"/>
        <end position="50"/>
    </location>
</feature>
<keyword evidence="3 7" id="KW-1003">Cell membrane</keyword>
<keyword evidence="6 7" id="KW-0472">Membrane</keyword>
<evidence type="ECO:0000256" key="2">
    <source>
        <dbReference type="ARBA" id="ARBA00008640"/>
    </source>
</evidence>
<evidence type="ECO:0000256" key="4">
    <source>
        <dbReference type="ARBA" id="ARBA00022692"/>
    </source>
</evidence>
<feature type="transmembrane region" description="Helical" evidence="7">
    <location>
        <begin position="209"/>
        <end position="226"/>
    </location>
</feature>
<reference evidence="9 10" key="1">
    <citation type="submission" date="2023-07" db="EMBL/GenBank/DDBJ databases">
        <title>Sequencing the genomes of 1000 actinobacteria strains.</title>
        <authorList>
            <person name="Klenk H.-P."/>
        </authorList>
    </citation>
    <scope>NUCLEOTIDE SEQUENCE [LARGE SCALE GENOMIC DNA]</scope>
    <source>
        <strain evidence="9 10">DSM 44508</strain>
    </source>
</reference>
<evidence type="ECO:0000256" key="1">
    <source>
        <dbReference type="ARBA" id="ARBA00004651"/>
    </source>
</evidence>
<dbReference type="EMBL" id="JAVDYF010000001">
    <property type="protein sequence ID" value="MDR7355689.1"/>
    <property type="molecule type" value="Genomic_DNA"/>
</dbReference>
<keyword evidence="4 7" id="KW-0812">Transmembrane</keyword>
<evidence type="ECO:0000256" key="3">
    <source>
        <dbReference type="ARBA" id="ARBA00022475"/>
    </source>
</evidence>
<feature type="transmembrane region" description="Helical" evidence="7">
    <location>
        <begin position="148"/>
        <end position="170"/>
    </location>
</feature>
<proteinExistence type="inferred from homology"/>
<dbReference type="InterPro" id="IPR032816">
    <property type="entry name" value="VTT_dom"/>
</dbReference>
<dbReference type="PANTHER" id="PTHR12677">
    <property type="entry name" value="GOLGI APPARATUS MEMBRANE PROTEIN TVP38-RELATED"/>
    <property type="match status" value="1"/>
</dbReference>
<gene>
    <name evidence="9" type="ORF">J2S37_002227</name>
</gene>
<dbReference type="PANTHER" id="PTHR12677:SF59">
    <property type="entry name" value="GOLGI APPARATUS MEMBRANE PROTEIN TVP38-RELATED"/>
    <property type="match status" value="1"/>
</dbReference>
<keyword evidence="5 7" id="KW-1133">Transmembrane helix</keyword>
<organism evidence="9 10">
    <name type="scientific">Corynebacterium felinum</name>
    <dbReference type="NCBI Taxonomy" id="131318"/>
    <lineage>
        <taxon>Bacteria</taxon>
        <taxon>Bacillati</taxon>
        <taxon>Actinomycetota</taxon>
        <taxon>Actinomycetes</taxon>
        <taxon>Mycobacteriales</taxon>
        <taxon>Corynebacteriaceae</taxon>
        <taxon>Corynebacterium</taxon>
    </lineage>
</organism>
<protein>
    <recommendedName>
        <fullName evidence="7">TVP38/TMEM64 family membrane protein</fullName>
    </recommendedName>
</protein>
<accession>A0ABU2BAN2</accession>
<sequence length="236" mass="25652">MNTPTPTPKMHNKLHKAWRTLRGSIPTTRLVALTVVAVIMIIITLTYNIPPLAQWQAWSQSNGHWFIPVFFSCYVLVTQFPIPRTFFTLTSGILFGPSVGIGIALAATTVSAGISLLTMRYLVGDWIGPTLTHPAVNRINTRLKQRGWLAVTSLRMIAGVPFCAVNYAAALTPIPIMSFCLATLVGSAPGTVMTVIFGDALTGHYEPQLIIFSLLLACLGAIGLVLDHRLPVKDKD</sequence>
<dbReference type="InterPro" id="IPR015414">
    <property type="entry name" value="TMEM64"/>
</dbReference>
<feature type="transmembrane region" description="Helical" evidence="7">
    <location>
        <begin position="62"/>
        <end position="82"/>
    </location>
</feature>
<evidence type="ECO:0000256" key="5">
    <source>
        <dbReference type="ARBA" id="ARBA00022989"/>
    </source>
</evidence>
<dbReference type="Pfam" id="PF09335">
    <property type="entry name" value="VTT_dom"/>
    <property type="match status" value="1"/>
</dbReference>